<dbReference type="AlphaFoldDB" id="A0A4C2EA19"/>
<evidence type="ECO:0000256" key="8">
    <source>
        <dbReference type="SAM" id="MobiDB-lite"/>
    </source>
</evidence>
<reference evidence="10 11" key="1">
    <citation type="submission" date="2019-01" db="EMBL/GenBank/DDBJ databases">
        <title>Draft Genome Sequencing of Zygosaccharomyces mellis Ca-7.</title>
        <authorList>
            <person name="Shiwa Y."/>
            <person name="Kanesaki Y."/>
            <person name="Ishige T."/>
            <person name="Mura K."/>
            <person name="Hori T."/>
            <person name="Tamura T."/>
        </authorList>
    </citation>
    <scope>NUCLEOTIDE SEQUENCE [LARGE SCALE GENOMIC DNA]</scope>
    <source>
        <strain evidence="10 11">Ca-7</strain>
    </source>
</reference>
<feature type="active site" evidence="6">
    <location>
        <position position="359"/>
    </location>
</feature>
<dbReference type="InterPro" id="IPR021109">
    <property type="entry name" value="Peptidase_aspartic_dom_sf"/>
</dbReference>
<keyword evidence="4 7" id="KW-0064">Aspartyl protease</keyword>
<accession>A0A4C2EA19</accession>
<evidence type="ECO:0000256" key="6">
    <source>
        <dbReference type="PIRSR" id="PIRSR601461-1"/>
    </source>
</evidence>
<keyword evidence="5 7" id="KW-0378">Hydrolase</keyword>
<dbReference type="OrthoDB" id="771136at2759"/>
<comment type="similarity">
    <text evidence="1 7">Belongs to the peptidase A1 family.</text>
</comment>
<dbReference type="GO" id="GO:0004190">
    <property type="term" value="F:aspartic-type endopeptidase activity"/>
    <property type="evidence" value="ECO:0007669"/>
    <property type="project" value="UniProtKB-KW"/>
</dbReference>
<dbReference type="PANTHER" id="PTHR47966:SF65">
    <property type="entry name" value="ASPARTIC-TYPE ENDOPEPTIDASE"/>
    <property type="match status" value="1"/>
</dbReference>
<dbReference type="EMBL" id="BIMX01000007">
    <property type="protein sequence ID" value="GCE98898.1"/>
    <property type="molecule type" value="Genomic_DNA"/>
</dbReference>
<protein>
    <recommendedName>
        <fullName evidence="9">Peptidase A1 domain-containing protein</fullName>
    </recommendedName>
</protein>
<dbReference type="GO" id="GO:0071944">
    <property type="term" value="C:cell periphery"/>
    <property type="evidence" value="ECO:0007669"/>
    <property type="project" value="UniProtKB-ARBA"/>
</dbReference>
<name>A0A4C2EA19_9SACH</name>
<evidence type="ECO:0000313" key="10">
    <source>
        <dbReference type="EMBL" id="GCE98898.1"/>
    </source>
</evidence>
<evidence type="ECO:0000259" key="9">
    <source>
        <dbReference type="PROSITE" id="PS51767"/>
    </source>
</evidence>
<dbReference type="PRINTS" id="PR00792">
    <property type="entry name" value="PEPSIN"/>
</dbReference>
<keyword evidence="11" id="KW-1185">Reference proteome</keyword>
<feature type="region of interest" description="Disordered" evidence="8">
    <location>
        <begin position="522"/>
        <end position="560"/>
    </location>
</feature>
<evidence type="ECO:0000256" key="1">
    <source>
        <dbReference type="ARBA" id="ARBA00007447"/>
    </source>
</evidence>
<evidence type="ECO:0000256" key="2">
    <source>
        <dbReference type="ARBA" id="ARBA00022670"/>
    </source>
</evidence>
<dbReference type="FunFam" id="2.40.70.10:FF:000011">
    <property type="entry name" value="Aspartic protease"/>
    <property type="match status" value="1"/>
</dbReference>
<evidence type="ECO:0000256" key="4">
    <source>
        <dbReference type="ARBA" id="ARBA00022750"/>
    </source>
</evidence>
<feature type="compositionally biased region" description="Low complexity" evidence="8">
    <location>
        <begin position="152"/>
        <end position="170"/>
    </location>
</feature>
<comment type="caution">
    <text evidence="10">The sequence shown here is derived from an EMBL/GenBank/DDBJ whole genome shotgun (WGS) entry which is preliminary data.</text>
</comment>
<feature type="region of interest" description="Disordered" evidence="8">
    <location>
        <begin position="472"/>
        <end position="508"/>
    </location>
</feature>
<evidence type="ECO:0000313" key="11">
    <source>
        <dbReference type="Proteomes" id="UP000301737"/>
    </source>
</evidence>
<dbReference type="Gene3D" id="2.40.70.10">
    <property type="entry name" value="Acid Proteases"/>
    <property type="match status" value="2"/>
</dbReference>
<dbReference type="Proteomes" id="UP000301737">
    <property type="component" value="Unassembled WGS sequence"/>
</dbReference>
<keyword evidence="3" id="KW-0732">Signal</keyword>
<dbReference type="InterPro" id="IPR001969">
    <property type="entry name" value="Aspartic_peptidase_AS"/>
</dbReference>
<evidence type="ECO:0000256" key="7">
    <source>
        <dbReference type="RuleBase" id="RU000454"/>
    </source>
</evidence>
<dbReference type="InterPro" id="IPR033876">
    <property type="entry name" value="SAP-like"/>
</dbReference>
<feature type="compositionally biased region" description="Low complexity" evidence="8">
    <location>
        <begin position="498"/>
        <end position="508"/>
    </location>
</feature>
<sequence>MSSFVPAYTGCEKKVLFHDRVQTDMEIARSSVAYEQEERKTTSSLVMKLLSTLVTSVLLGGATAGLVSPPVYQLSFNKSRGENFEKAVGDGDGDGHANFDIKNQQNFYSVELKVGTPAQNVLVLLDTGSSDLWITGSGNPYCSPSTRNSHLDSSGGSSSSDSGPSASANFPSSSATIDCSQYGTFNLENSETFKSNESTFYLTYGDGSFAKGLWGTDNIHLNGLNVSDVSFAVANETNSSVGVFGIGLPGDEASVTPGVDGRHYQYNNFPQMLKNNGVIQKNAYSLYLNAPNSNDGNILFGAVDHSKYSGNLYTVPLVNTYANEGVAPREFDINIRGITVGNSSSNTTVSSDKTLALLDSGTTLMYLPTDLADRLAGSLGGKFSPSTGYYIVPQPSDDDDTKISFDFGGFNIETSLSNYILQSSGSGDAAILGILRTETNRAILGDVFLSDAYVVYNLDDYEISLAQANFNPGSSDVEPISDTVPGASRAPAYSQTDNSGQSSSGSNSGLKDFVSHEVNLLSTSASDENSESSSDSSGNGSSSNSESSSSHFSDSSSLSDSLKRDVAVSENGVNSLRTAKPVAWAFISTYLISALI</sequence>
<dbReference type="PROSITE" id="PS51767">
    <property type="entry name" value="PEPTIDASE_A1"/>
    <property type="match status" value="1"/>
</dbReference>
<feature type="domain" description="Peptidase A1" evidence="9">
    <location>
        <begin position="108"/>
        <end position="466"/>
    </location>
</feature>
<feature type="active site" evidence="6">
    <location>
        <position position="126"/>
    </location>
</feature>
<feature type="region of interest" description="Disordered" evidence="8">
    <location>
        <begin position="144"/>
        <end position="170"/>
    </location>
</feature>
<dbReference type="InterPro" id="IPR033121">
    <property type="entry name" value="PEPTIDASE_A1"/>
</dbReference>
<dbReference type="Pfam" id="PF00026">
    <property type="entry name" value="Asp"/>
    <property type="match status" value="1"/>
</dbReference>
<organism evidence="10 11">
    <name type="scientific">Zygosaccharomyces mellis</name>
    <dbReference type="NCBI Taxonomy" id="42258"/>
    <lineage>
        <taxon>Eukaryota</taxon>
        <taxon>Fungi</taxon>
        <taxon>Dikarya</taxon>
        <taxon>Ascomycota</taxon>
        <taxon>Saccharomycotina</taxon>
        <taxon>Saccharomycetes</taxon>
        <taxon>Saccharomycetales</taxon>
        <taxon>Saccharomycetaceae</taxon>
        <taxon>Zygosaccharomyces</taxon>
    </lineage>
</organism>
<gene>
    <name evidence="10" type="ORF">ZYGM_002148</name>
</gene>
<proteinExistence type="inferred from homology"/>
<dbReference type="PANTHER" id="PTHR47966">
    <property type="entry name" value="BETA-SITE APP-CLEAVING ENZYME, ISOFORM A-RELATED"/>
    <property type="match status" value="1"/>
</dbReference>
<dbReference type="PROSITE" id="PS00141">
    <property type="entry name" value="ASP_PROTEASE"/>
    <property type="match status" value="2"/>
</dbReference>
<evidence type="ECO:0000256" key="5">
    <source>
        <dbReference type="ARBA" id="ARBA00022801"/>
    </source>
</evidence>
<dbReference type="SUPFAM" id="SSF50630">
    <property type="entry name" value="Acid proteases"/>
    <property type="match status" value="1"/>
</dbReference>
<dbReference type="GO" id="GO:0006508">
    <property type="term" value="P:proteolysis"/>
    <property type="evidence" value="ECO:0007669"/>
    <property type="project" value="UniProtKB-KW"/>
</dbReference>
<evidence type="ECO:0000256" key="3">
    <source>
        <dbReference type="ARBA" id="ARBA00022729"/>
    </source>
</evidence>
<dbReference type="CDD" id="cd05474">
    <property type="entry name" value="SAP_like"/>
    <property type="match status" value="1"/>
</dbReference>
<dbReference type="InterPro" id="IPR001461">
    <property type="entry name" value="Aspartic_peptidase_A1"/>
</dbReference>
<keyword evidence="2 7" id="KW-0645">Protease</keyword>